<evidence type="ECO:0000256" key="1">
    <source>
        <dbReference type="ARBA" id="ARBA00001947"/>
    </source>
</evidence>
<dbReference type="Gene3D" id="3.20.20.70">
    <property type="entry name" value="Aldolase class I"/>
    <property type="match status" value="1"/>
</dbReference>
<dbReference type="PANTHER" id="PTHR30304:SF0">
    <property type="entry name" value="D-TAGATOSE-1,6-BISPHOSPHATE ALDOLASE SUBUNIT GATY-RELATED"/>
    <property type="match status" value="1"/>
</dbReference>
<dbReference type="InterPro" id="IPR050246">
    <property type="entry name" value="Class_II_FBP_aldolase"/>
</dbReference>
<dbReference type="SUPFAM" id="SSF51569">
    <property type="entry name" value="Aldolase"/>
    <property type="match status" value="1"/>
</dbReference>
<evidence type="ECO:0000313" key="2">
    <source>
        <dbReference type="EMBL" id="CAH8249089.1"/>
    </source>
</evidence>
<organism evidence="2 3">
    <name type="scientific">Paenibacillus melissococcoides</name>
    <dbReference type="NCBI Taxonomy" id="2912268"/>
    <lineage>
        <taxon>Bacteria</taxon>
        <taxon>Bacillati</taxon>
        <taxon>Bacillota</taxon>
        <taxon>Bacilli</taxon>
        <taxon>Bacillales</taxon>
        <taxon>Paenibacillaceae</taxon>
        <taxon>Paenibacillus</taxon>
    </lineage>
</organism>
<proteinExistence type="predicted"/>
<sequence length="289" mass="30801">MGHLISSTSMLQAAREQGFGITAFNVHTLEMLQAVVEAAEDTQSPLILQTTVGTVKHLGPEYIVAAATTAAKLSSVPIALHLDHCTDYDLIVRCIRAGYTSVMIDASMHPYDDNVRMTQEVVRVARAAGVNVEAELGKVGGVEDDIVVEEEDARLAVPEECAAFVAATGVPTLAPAIGTAHGIYKGEPKIAFDRLEQIAKQVAVPLVLHGGSGIPEDQVKRCVKLGMAKMNVATELRIAFSDAIKAIFAANPDENDPRKYMIPAKQAVKTLAIQKMEMAGCLGQADAVR</sequence>
<dbReference type="NCBIfam" id="TIGR00167">
    <property type="entry name" value="cbbA"/>
    <property type="match status" value="1"/>
</dbReference>
<dbReference type="CDD" id="cd00947">
    <property type="entry name" value="TBP_aldolase_IIB"/>
    <property type="match status" value="1"/>
</dbReference>
<dbReference type="EMBL" id="CALYLO010000014">
    <property type="protein sequence ID" value="CAH8249089.1"/>
    <property type="molecule type" value="Genomic_DNA"/>
</dbReference>
<dbReference type="Proteomes" id="UP001154322">
    <property type="component" value="Unassembled WGS sequence"/>
</dbReference>
<dbReference type="InterPro" id="IPR000771">
    <property type="entry name" value="FBA_II"/>
</dbReference>
<reference evidence="2" key="1">
    <citation type="submission" date="2022-06" db="EMBL/GenBank/DDBJ databases">
        <authorList>
            <person name="Dietemann V."/>
            <person name="Ory F."/>
            <person name="Dainat B."/>
            <person name="Oberhansli S."/>
        </authorList>
    </citation>
    <scope>NUCLEOTIDE SEQUENCE</scope>
    <source>
        <strain evidence="2">Ena-SAMPLE-TAB-26-04-2022-14:26:32:270-5432</strain>
    </source>
</reference>
<dbReference type="Pfam" id="PF01116">
    <property type="entry name" value="F_bP_aldolase"/>
    <property type="match status" value="1"/>
</dbReference>
<dbReference type="PANTHER" id="PTHR30304">
    <property type="entry name" value="D-TAGATOSE-1,6-BISPHOSPHATE ALDOLASE"/>
    <property type="match status" value="1"/>
</dbReference>
<evidence type="ECO:0000313" key="3">
    <source>
        <dbReference type="Proteomes" id="UP001154322"/>
    </source>
</evidence>
<dbReference type="InterPro" id="IPR013785">
    <property type="entry name" value="Aldolase_TIM"/>
</dbReference>
<dbReference type="PIRSF" id="PIRSF001359">
    <property type="entry name" value="F_bP_aldolase_II"/>
    <property type="match status" value="1"/>
</dbReference>
<dbReference type="PROSITE" id="PS00806">
    <property type="entry name" value="ALDOLASE_CLASS_II_2"/>
    <property type="match status" value="1"/>
</dbReference>
<keyword evidence="3" id="KW-1185">Reference proteome</keyword>
<dbReference type="RefSeq" id="WP_213427960.1">
    <property type="nucleotide sequence ID" value="NZ_AP031286.1"/>
</dbReference>
<gene>
    <name evidence="2" type="ORF">WJ0W_006276</name>
</gene>
<protein>
    <submittedName>
        <fullName evidence="2">Class II fructose-bisphosphate aldolase family protein</fullName>
    </submittedName>
</protein>
<name>A0ABM9GBQ4_9BACL</name>
<comment type="caution">
    <text evidence="2">The sequence shown here is derived from an EMBL/GenBank/DDBJ whole genome shotgun (WGS) entry which is preliminary data.</text>
</comment>
<comment type="cofactor">
    <cofactor evidence="1">
        <name>Zn(2+)</name>
        <dbReference type="ChEBI" id="CHEBI:29105"/>
    </cofactor>
</comment>
<accession>A0ABM9GBQ4</accession>